<reference evidence="4" key="1">
    <citation type="submission" date="2020-08" db="EMBL/GenBank/DDBJ databases">
        <title>Chromosome-level assembly of Southern catfish (Silurus meridionalis) provides insights into visual adaptation to the nocturnal and benthic lifestyles.</title>
        <authorList>
            <person name="Zhang Y."/>
            <person name="Wang D."/>
            <person name="Peng Z."/>
        </authorList>
    </citation>
    <scope>NUCLEOTIDE SEQUENCE</scope>
    <source>
        <strain evidence="4">SWU-2019-XX</strain>
        <tissue evidence="4">Muscle</tissue>
    </source>
</reference>
<name>A0A8T0BZH9_SILME</name>
<comment type="caution">
    <text evidence="4">The sequence shown here is derived from an EMBL/GenBank/DDBJ whole genome shotgun (WGS) entry which is preliminary data.</text>
</comment>
<dbReference type="Proteomes" id="UP000606274">
    <property type="component" value="Unassembled WGS sequence"/>
</dbReference>
<dbReference type="Pfam" id="PF01223">
    <property type="entry name" value="Endonuclease_NS"/>
    <property type="match status" value="1"/>
</dbReference>
<dbReference type="InterPro" id="IPR001604">
    <property type="entry name" value="Endo_G_ENPP1-like_dom"/>
</dbReference>
<dbReference type="GO" id="GO:0046872">
    <property type="term" value="F:metal ion binding"/>
    <property type="evidence" value="ECO:0007669"/>
    <property type="project" value="InterPro"/>
</dbReference>
<dbReference type="SUPFAM" id="SSF54060">
    <property type="entry name" value="His-Me finger endonucleases"/>
    <property type="match status" value="1"/>
</dbReference>
<keyword evidence="1" id="KW-0732">Signal</keyword>
<feature type="signal peptide" evidence="1">
    <location>
        <begin position="1"/>
        <end position="19"/>
    </location>
</feature>
<feature type="chain" id="PRO_5035943680" description="Endonuclease domain-containing 1 protein" evidence="1">
    <location>
        <begin position="20"/>
        <end position="292"/>
    </location>
</feature>
<dbReference type="PANTHER" id="PTHR21472">
    <property type="entry name" value="ENDONUCLEASE DOMAIN-CONTAINING 1 PROTEIN ENDOD1"/>
    <property type="match status" value="1"/>
</dbReference>
<evidence type="ECO:0000313" key="4">
    <source>
        <dbReference type="EMBL" id="KAF7711057.1"/>
    </source>
</evidence>
<gene>
    <name evidence="4" type="ORF">HF521_000068</name>
</gene>
<evidence type="ECO:0000259" key="3">
    <source>
        <dbReference type="SMART" id="SM00892"/>
    </source>
</evidence>
<dbReference type="InterPro" id="IPR044925">
    <property type="entry name" value="His-Me_finger_sf"/>
</dbReference>
<dbReference type="InterPro" id="IPR039015">
    <property type="entry name" value="ENDOD1"/>
</dbReference>
<dbReference type="Gene3D" id="3.40.570.10">
    <property type="entry name" value="Extracellular Endonuclease, subunit A"/>
    <property type="match status" value="1"/>
</dbReference>
<dbReference type="OrthoDB" id="69221at2759"/>
<dbReference type="GO" id="GO:0016787">
    <property type="term" value="F:hydrolase activity"/>
    <property type="evidence" value="ECO:0007669"/>
    <property type="project" value="InterPro"/>
</dbReference>
<dbReference type="AlphaFoldDB" id="A0A8T0BZH9"/>
<dbReference type="SMART" id="SM00892">
    <property type="entry name" value="Endonuclease_NS"/>
    <property type="match status" value="1"/>
</dbReference>
<dbReference type="EMBL" id="JABFDY010000001">
    <property type="protein sequence ID" value="KAF7711057.1"/>
    <property type="molecule type" value="Genomic_DNA"/>
</dbReference>
<evidence type="ECO:0000313" key="5">
    <source>
        <dbReference type="Proteomes" id="UP000606274"/>
    </source>
</evidence>
<organism evidence="4 5">
    <name type="scientific">Silurus meridionalis</name>
    <name type="common">Southern catfish</name>
    <name type="synonym">Silurus soldatovi meridionalis</name>
    <dbReference type="NCBI Taxonomy" id="175797"/>
    <lineage>
        <taxon>Eukaryota</taxon>
        <taxon>Metazoa</taxon>
        <taxon>Chordata</taxon>
        <taxon>Craniata</taxon>
        <taxon>Vertebrata</taxon>
        <taxon>Euteleostomi</taxon>
        <taxon>Actinopterygii</taxon>
        <taxon>Neopterygii</taxon>
        <taxon>Teleostei</taxon>
        <taxon>Ostariophysi</taxon>
        <taxon>Siluriformes</taxon>
        <taxon>Siluridae</taxon>
        <taxon>Silurus</taxon>
    </lineage>
</organism>
<dbReference type="InterPro" id="IPR020821">
    <property type="entry name" value="ENPP1-3/EXOG-like_nuc-like"/>
</dbReference>
<accession>A0A8T0BZH9</accession>
<evidence type="ECO:0000256" key="1">
    <source>
        <dbReference type="SAM" id="SignalP"/>
    </source>
</evidence>
<dbReference type="SMART" id="SM00477">
    <property type="entry name" value="NUC"/>
    <property type="match status" value="1"/>
</dbReference>
<sequence length="292" mass="33898">MKLLALVLLLSAFSSLSLTEVVNSFIQACPWFFFQNPEIHTDIIVPTVFTGHQYKTICQRWKNNYRFATVYDTERRIPVYSAYTFLEQKQIQRTDEWKIEPQLEDFKEYKEEKNMIVSPIDEKTVNKIKNQAVDLDYKDTGYTRGHVFPNQYAADQDQADSTFTLTNIAPQTQNSNVQWAAQVETPMLGEMKRICKLDQNHLAYIVTGAVPGEKWIPIKRNKKEIKNGINIPSHYWSAFCCTDINKITNLVFGAYLAQLDNFKLRRPDISNLNKRLTKLYGKDFSVFPGLEV</sequence>
<dbReference type="InterPro" id="IPR044929">
    <property type="entry name" value="DNA/RNA_non-sp_Endonuclease_sf"/>
</dbReference>
<evidence type="ECO:0008006" key="6">
    <source>
        <dbReference type="Google" id="ProtNLM"/>
    </source>
</evidence>
<protein>
    <recommendedName>
        <fullName evidence="6">Endonuclease domain-containing 1 protein</fullName>
    </recommendedName>
</protein>
<evidence type="ECO:0000259" key="2">
    <source>
        <dbReference type="SMART" id="SM00477"/>
    </source>
</evidence>
<feature type="domain" description="DNA/RNA non-specific endonuclease/pyrophosphatase/phosphodiesterase" evidence="3">
    <location>
        <begin position="63"/>
        <end position="287"/>
    </location>
</feature>
<proteinExistence type="predicted"/>
<feature type="domain" description="ENPP1-3/EXOG-like endonuclease/phosphodiesterase" evidence="2">
    <location>
        <begin position="64"/>
        <end position="287"/>
    </location>
</feature>
<dbReference type="PANTHER" id="PTHR21472:SF26">
    <property type="entry name" value="ENDONUCLEASE DOMAIN CONTAINING 1"/>
    <property type="match status" value="1"/>
</dbReference>
<keyword evidence="5" id="KW-1185">Reference proteome</keyword>
<dbReference type="GO" id="GO:0003676">
    <property type="term" value="F:nucleic acid binding"/>
    <property type="evidence" value="ECO:0007669"/>
    <property type="project" value="InterPro"/>
</dbReference>